<dbReference type="HOGENOM" id="CLU_040761_0_0_10"/>
<dbReference type="InterPro" id="IPR027417">
    <property type="entry name" value="P-loop_NTPase"/>
</dbReference>
<name>A4BWG2_9FLAO</name>
<dbReference type="PANTHER" id="PTHR10803:SF3">
    <property type="entry name" value="ATPASE GET3"/>
    <property type="match status" value="1"/>
</dbReference>
<dbReference type="eggNOG" id="COG0003">
    <property type="taxonomic scope" value="Bacteria"/>
</dbReference>
<evidence type="ECO:0000256" key="1">
    <source>
        <dbReference type="ARBA" id="ARBA00011040"/>
    </source>
</evidence>
<sequence length="311" mass="35128">MALSGLDNTNLKLILVGGKGGVGKTSCATSIGLELSKTHKTLIISTDPAHSISDCLGQKTRNGIHFIDGDENLAVTEIFAEQVYADFKDKHEEELRGLFETSTKLDSEDIDDLLKLSIPGIDEVMSLMTIIDIIEKGEFDKYVVDTAPTGHALRMISSPKVLDEWIKVAARMRWKYRYMVTSFSGTYTEDKTDALLLNLKKTVKKIERLFRDVSQCEFIPVCIPESMAVLETNRLIASLDSSNLSVRQMIVNNVLQSEGCSFCRERQKEQQKYLLQISETYPKLNRVIMPLFASEIKGFEKLNQMRKLLFK</sequence>
<gene>
    <name evidence="5" type="ORF">PI23P_02377</name>
</gene>
<protein>
    <recommendedName>
        <fullName evidence="3">arsenite-transporting ATPase</fullName>
        <ecNumber evidence="3">7.3.2.7</ecNumber>
    </recommendedName>
</protein>
<comment type="catalytic activity">
    <reaction evidence="2">
        <text>arsenite(in) + ATP + H2O = arsenite(out) + ADP + phosphate + H(+)</text>
        <dbReference type="Rhea" id="RHEA:11348"/>
        <dbReference type="ChEBI" id="CHEBI:15377"/>
        <dbReference type="ChEBI" id="CHEBI:15378"/>
        <dbReference type="ChEBI" id="CHEBI:29242"/>
        <dbReference type="ChEBI" id="CHEBI:30616"/>
        <dbReference type="ChEBI" id="CHEBI:43474"/>
        <dbReference type="ChEBI" id="CHEBI:456216"/>
        <dbReference type="EC" id="7.3.2.7"/>
    </reaction>
</comment>
<dbReference type="InterPro" id="IPR025723">
    <property type="entry name" value="ArsA/GET3_ATPase-like"/>
</dbReference>
<dbReference type="GO" id="GO:0016887">
    <property type="term" value="F:ATP hydrolysis activity"/>
    <property type="evidence" value="ECO:0007669"/>
    <property type="project" value="InterPro"/>
</dbReference>
<evidence type="ECO:0000313" key="6">
    <source>
        <dbReference type="Proteomes" id="UP000003053"/>
    </source>
</evidence>
<dbReference type="EC" id="7.3.2.7" evidence="3"/>
<dbReference type="SUPFAM" id="SSF52540">
    <property type="entry name" value="P-loop containing nucleoside triphosphate hydrolases"/>
    <property type="match status" value="1"/>
</dbReference>
<evidence type="ECO:0000313" key="5">
    <source>
        <dbReference type="EMBL" id="EAR13303.1"/>
    </source>
</evidence>
<dbReference type="GO" id="GO:0015446">
    <property type="term" value="F:ATPase-coupled arsenite transmembrane transporter activity"/>
    <property type="evidence" value="ECO:0007669"/>
    <property type="project" value="UniProtKB-EC"/>
</dbReference>
<proteinExistence type="inferred from homology"/>
<comment type="similarity">
    <text evidence="1">Belongs to the arsA ATPase family.</text>
</comment>
<dbReference type="Pfam" id="PF02374">
    <property type="entry name" value="ArsA_ATPase"/>
    <property type="match status" value="1"/>
</dbReference>
<dbReference type="NCBIfam" id="TIGR00345">
    <property type="entry name" value="GET3_arsA_TRC40"/>
    <property type="match status" value="1"/>
</dbReference>
<dbReference type="GO" id="GO:0005524">
    <property type="term" value="F:ATP binding"/>
    <property type="evidence" value="ECO:0007669"/>
    <property type="project" value="InterPro"/>
</dbReference>
<dbReference type="Proteomes" id="UP000003053">
    <property type="component" value="Unassembled WGS sequence"/>
</dbReference>
<dbReference type="Gene3D" id="3.40.50.300">
    <property type="entry name" value="P-loop containing nucleotide triphosphate hydrolases"/>
    <property type="match status" value="1"/>
</dbReference>
<dbReference type="CDD" id="cd02035">
    <property type="entry name" value="ArsA"/>
    <property type="match status" value="1"/>
</dbReference>
<dbReference type="GO" id="GO:0071816">
    <property type="term" value="P:tail-anchored membrane protein insertion into ER membrane"/>
    <property type="evidence" value="ECO:0007669"/>
    <property type="project" value="TreeGrafter"/>
</dbReference>
<feature type="domain" description="ArsA/GET3 Anion-transporting ATPase-like" evidence="4">
    <location>
        <begin position="12"/>
        <end position="310"/>
    </location>
</feature>
<accession>A4BWG2</accession>
<evidence type="ECO:0000259" key="4">
    <source>
        <dbReference type="Pfam" id="PF02374"/>
    </source>
</evidence>
<dbReference type="RefSeq" id="WP_004569099.1">
    <property type="nucleotide sequence ID" value="NZ_CH724148.1"/>
</dbReference>
<keyword evidence="6" id="KW-1185">Reference proteome</keyword>
<evidence type="ECO:0000256" key="3">
    <source>
        <dbReference type="ARBA" id="ARBA00066752"/>
    </source>
</evidence>
<dbReference type="AlphaFoldDB" id="A4BWG2"/>
<evidence type="ECO:0000256" key="2">
    <source>
        <dbReference type="ARBA" id="ARBA00052296"/>
    </source>
</evidence>
<comment type="caution">
    <text evidence="5">The sequence shown here is derived from an EMBL/GenBank/DDBJ whole genome shotgun (WGS) entry which is preliminary data.</text>
</comment>
<dbReference type="PANTHER" id="PTHR10803">
    <property type="entry name" value="ARSENICAL PUMP-DRIVING ATPASE ARSENITE-TRANSLOCATING ATPASE"/>
    <property type="match status" value="1"/>
</dbReference>
<reference evidence="5 6" key="1">
    <citation type="submission" date="2006-02" db="EMBL/GenBank/DDBJ databases">
        <authorList>
            <person name="Murray A."/>
            <person name="Staley J."/>
            <person name="Ferriera S."/>
            <person name="Johnson J."/>
            <person name="Kravitz S."/>
            <person name="Halpern A."/>
            <person name="Remington K."/>
            <person name="Beeson K."/>
            <person name="Tran B."/>
            <person name="Rogers Y.-H."/>
            <person name="Friedman R."/>
            <person name="Venter J.C."/>
        </authorList>
    </citation>
    <scope>NUCLEOTIDE SEQUENCE [LARGE SCALE GENOMIC DNA]</scope>
    <source>
        <strain evidence="5 6">23-P</strain>
    </source>
</reference>
<dbReference type="EMBL" id="AAOG01000001">
    <property type="protein sequence ID" value="EAR13303.1"/>
    <property type="molecule type" value="Genomic_DNA"/>
</dbReference>
<organism evidence="5 6">
    <name type="scientific">Polaribacter irgensii 23-P</name>
    <dbReference type="NCBI Taxonomy" id="313594"/>
    <lineage>
        <taxon>Bacteria</taxon>
        <taxon>Pseudomonadati</taxon>
        <taxon>Bacteroidota</taxon>
        <taxon>Flavobacteriia</taxon>
        <taxon>Flavobacteriales</taxon>
        <taxon>Flavobacteriaceae</taxon>
    </lineage>
</organism>
<dbReference type="InterPro" id="IPR016300">
    <property type="entry name" value="ATPase_ArsA/GET3"/>
</dbReference>
<dbReference type="OrthoDB" id="9780677at2"/>
<dbReference type="STRING" id="313594.PI23P_02377"/>